<proteinExistence type="predicted"/>
<protein>
    <submittedName>
        <fullName evidence="2">ATP synthase F0 subunit 8</fullName>
    </submittedName>
</protein>
<reference evidence="2" key="1">
    <citation type="submission" date="2022-11" db="UniProtKB">
        <authorList>
            <consortium name="WormBaseParasite"/>
        </authorList>
    </citation>
    <scope>IDENTIFICATION</scope>
</reference>
<organism evidence="1 2">
    <name type="scientific">Panagrolaimus sp. JU765</name>
    <dbReference type="NCBI Taxonomy" id="591449"/>
    <lineage>
        <taxon>Eukaryota</taxon>
        <taxon>Metazoa</taxon>
        <taxon>Ecdysozoa</taxon>
        <taxon>Nematoda</taxon>
        <taxon>Chromadorea</taxon>
        <taxon>Rhabditida</taxon>
        <taxon>Tylenchina</taxon>
        <taxon>Panagrolaimomorpha</taxon>
        <taxon>Panagrolaimoidea</taxon>
        <taxon>Panagrolaimidae</taxon>
        <taxon>Panagrolaimus</taxon>
    </lineage>
</organism>
<dbReference type="WBParaSite" id="JU765_v2.g15979.t1">
    <property type="protein sequence ID" value="JU765_v2.g15979.t1"/>
    <property type="gene ID" value="JU765_v2.g15979"/>
</dbReference>
<name>A0AC34QG16_9BILA</name>
<evidence type="ECO:0000313" key="2">
    <source>
        <dbReference type="WBParaSite" id="JU765_v2.g15979.t1"/>
    </source>
</evidence>
<accession>A0AC34QG16</accession>
<evidence type="ECO:0000313" key="1">
    <source>
        <dbReference type="Proteomes" id="UP000887576"/>
    </source>
</evidence>
<dbReference type="Proteomes" id="UP000887576">
    <property type="component" value="Unplaced"/>
</dbReference>
<sequence>MNFHQNWSLSTFWRYSIYNFLLYLVSCGFFVYSLIDHYWRIAKTDDTKVSFGLFRYCKTVQQAGGQTSSTQCKEFLHVSL</sequence>